<sequence>MSATVGVPPLLLRPWARLPPLPKSTEHFLSHETRAETVKDRSLSVNVCLCCYVSSQCTADRGTGMFPSTEGRGGGPPVATRGRRWLSGAAPSISRVQFVCKSCGEIIGWLGPAINIINTEEGWISVKEVNSDLGSPKGLIFTALVTVSDLPHQFFPGGIRTHVPSIPHEISIRRVRSCQQRTSRGDTPRGRALDRRNRPPPLPLSQGVVVRIKARTETMEIILMTTVHSLHVKTETMELILMTTIHSLHVRTETMELILITTVHSLHVRTETMELIICTTVHSLHVRTDTMELILMTTVHSLHVRTETMELILITVHSLHVKTDTMELILMTTVHSLHVRTETMELILITVHSLHVRTETMELILMATVHSLHVRTDTMELILITVHSLHVRTETMELILITVHCLHVRTETMELILMTTVHSLHRGSGKVRGSERGLTAPNHCQLLGARTLTLRCRQERFMLRVPSIVSDADTPREECPTPWTALKFRDLSMLSRYATAPPSVTSSRTSSGLHLYDNAGHEE</sequence>
<feature type="region of interest" description="Disordered" evidence="1">
    <location>
        <begin position="500"/>
        <end position="523"/>
    </location>
</feature>
<dbReference type="EMBL" id="OE842481">
    <property type="protein sequence ID" value="CAD7600156.1"/>
    <property type="molecule type" value="Genomic_DNA"/>
</dbReference>
<dbReference type="AlphaFoldDB" id="A0A7R9K281"/>
<feature type="region of interest" description="Disordered" evidence="1">
    <location>
        <begin position="176"/>
        <end position="201"/>
    </location>
</feature>
<protein>
    <submittedName>
        <fullName evidence="2">Uncharacterized protein</fullName>
    </submittedName>
</protein>
<proteinExistence type="predicted"/>
<feature type="compositionally biased region" description="Basic and acidic residues" evidence="1">
    <location>
        <begin position="183"/>
        <end position="197"/>
    </location>
</feature>
<reference evidence="2" key="1">
    <citation type="submission" date="2020-11" db="EMBL/GenBank/DDBJ databases">
        <authorList>
            <person name="Tran Van P."/>
        </authorList>
    </citation>
    <scope>NUCLEOTIDE SEQUENCE</scope>
</reference>
<evidence type="ECO:0000313" key="2">
    <source>
        <dbReference type="EMBL" id="CAD7600156.1"/>
    </source>
</evidence>
<accession>A0A7R9K281</accession>
<name>A0A7R9K281_TIMGE</name>
<evidence type="ECO:0000256" key="1">
    <source>
        <dbReference type="SAM" id="MobiDB-lite"/>
    </source>
</evidence>
<gene>
    <name evidence="2" type="ORF">TGEB3V08_LOCUS7563</name>
</gene>
<organism evidence="2">
    <name type="scientific">Timema genevievae</name>
    <name type="common">Walking stick</name>
    <dbReference type="NCBI Taxonomy" id="629358"/>
    <lineage>
        <taxon>Eukaryota</taxon>
        <taxon>Metazoa</taxon>
        <taxon>Ecdysozoa</taxon>
        <taxon>Arthropoda</taxon>
        <taxon>Hexapoda</taxon>
        <taxon>Insecta</taxon>
        <taxon>Pterygota</taxon>
        <taxon>Neoptera</taxon>
        <taxon>Polyneoptera</taxon>
        <taxon>Phasmatodea</taxon>
        <taxon>Timematodea</taxon>
        <taxon>Timematoidea</taxon>
        <taxon>Timematidae</taxon>
        <taxon>Timema</taxon>
    </lineage>
</organism>
<feature type="compositionally biased region" description="Polar residues" evidence="1">
    <location>
        <begin position="502"/>
        <end position="512"/>
    </location>
</feature>